<organism evidence="1 2">
    <name type="scientific">Fimbriiglobus ruber</name>
    <dbReference type="NCBI Taxonomy" id="1908690"/>
    <lineage>
        <taxon>Bacteria</taxon>
        <taxon>Pseudomonadati</taxon>
        <taxon>Planctomycetota</taxon>
        <taxon>Planctomycetia</taxon>
        <taxon>Gemmatales</taxon>
        <taxon>Gemmataceae</taxon>
        <taxon>Fimbriiglobus</taxon>
    </lineage>
</organism>
<dbReference type="Proteomes" id="UP000214646">
    <property type="component" value="Unassembled WGS sequence"/>
</dbReference>
<keyword evidence="2" id="KW-1185">Reference proteome</keyword>
<protein>
    <recommendedName>
        <fullName evidence="3">Helicase XPB/Ssl2 N-terminal domain-containing protein</fullName>
    </recommendedName>
</protein>
<evidence type="ECO:0000313" key="1">
    <source>
        <dbReference type="EMBL" id="OWK45251.1"/>
    </source>
</evidence>
<reference evidence="2" key="1">
    <citation type="submission" date="2017-06" db="EMBL/GenBank/DDBJ databases">
        <title>Genome analysis of Fimbriiglobus ruber SP5, the first member of the order Planctomycetales with confirmed chitinolytic capability.</title>
        <authorList>
            <person name="Ravin N.V."/>
            <person name="Rakitin A.L."/>
            <person name="Ivanova A.A."/>
            <person name="Beletsky A.V."/>
            <person name="Kulichevskaya I.S."/>
            <person name="Mardanov A.V."/>
            <person name="Dedysh S.N."/>
        </authorList>
    </citation>
    <scope>NUCLEOTIDE SEQUENCE [LARGE SCALE GENOMIC DNA]</scope>
    <source>
        <strain evidence="2">SP5</strain>
    </source>
</reference>
<evidence type="ECO:0008006" key="3">
    <source>
        <dbReference type="Google" id="ProtNLM"/>
    </source>
</evidence>
<dbReference type="EMBL" id="NIDE01000002">
    <property type="protein sequence ID" value="OWK45251.1"/>
    <property type="molecule type" value="Genomic_DNA"/>
</dbReference>
<dbReference type="AlphaFoldDB" id="A0A225DV70"/>
<name>A0A225DV70_9BACT</name>
<gene>
    <name evidence="1" type="ORF">FRUB_01582</name>
</gene>
<accession>A0A225DV70</accession>
<sequence length="695" mass="74689">MRDALSRYAEPLLREVVGRLVKPRTATPPDELVEKCLSTLANPPVIDRRVAELPPAARKALAVIAVSRRPTWKVGHLITILSALGHPEGFAPIHTLLETGLLCPDFSLHAPAVEQFESWLGSAGTVHAQVFAHPAVAARAQGENLGFPIPPGERLGSASPRFTDGLDWLLRLALVWQQVDEAPVRLTQGRTLFKRDLGRLQTDEVLAAAPPDQLVPVADPGVLSLLWAEASGLIKLNEGELRSAPFPPTWGATLTPAVADLWAALTAVEAWDPLRGYSPVESGLSALPTAGLLALLILAGAARPGQETGWVDPQVIADWLWEHHPSWQGGLPREEAKTRGLAWVEAYLLGVAYPLRLVEAAQYDGWKVRLTDLGRHLLAGGPEPAAAPAFPQTLLVQPNAEVLVYRQGLTPNLIGRLSRFARWKGLGPACTLELNATRTYHGLESGLTLASVLQTLNQHGMKPVPSAVADLLRRWADKRDRITLYSAATLVEFQTAADLDAAVSRGIVSVRVTDRIGLTDDGRDPDFKNLRLIGNRDYEARPQQCVTVDADGVTLTIDAAHSDLMLEAEIGRLADPVTGDPPGLRRVRISPQSLARAQAAGLTLADLDAWFQARAGHPLPAPGRLFVLAPHLAAPTAARHLVVHLPSAEATDGLVQWPTTAALVGPRLGPTAVVVDEANLERLREVLAGLGMQLA</sequence>
<evidence type="ECO:0000313" key="2">
    <source>
        <dbReference type="Proteomes" id="UP000214646"/>
    </source>
</evidence>
<comment type="caution">
    <text evidence="1">The sequence shown here is derived from an EMBL/GenBank/DDBJ whole genome shotgun (WGS) entry which is preliminary data.</text>
</comment>
<proteinExistence type="predicted"/>